<name>A0A151A3C6_9STAP</name>
<feature type="transmembrane region" description="Helical" evidence="5">
    <location>
        <begin position="228"/>
        <end position="251"/>
    </location>
</feature>
<accession>A0A151A3C6</accession>
<keyword evidence="4 5" id="KW-0472">Membrane</keyword>
<comment type="subcellular location">
    <subcellularLocation>
        <location evidence="1">Membrane</location>
        <topology evidence="1">Multi-pass membrane protein</topology>
    </subcellularLocation>
</comment>
<gene>
    <name evidence="7" type="ORF">A0131_02455</name>
</gene>
<feature type="transmembrane region" description="Helical" evidence="5">
    <location>
        <begin position="257"/>
        <end position="279"/>
    </location>
</feature>
<dbReference type="RefSeq" id="WP_061853901.1">
    <property type="nucleotide sequence ID" value="NZ_LUGM01000002.1"/>
</dbReference>
<dbReference type="Proteomes" id="UP000075418">
    <property type="component" value="Unassembled WGS sequence"/>
</dbReference>
<dbReference type="Pfam" id="PF12698">
    <property type="entry name" value="ABC2_membrane_3"/>
    <property type="match status" value="1"/>
</dbReference>
<reference evidence="7 8" key="1">
    <citation type="submission" date="2016-02" db="EMBL/GenBank/DDBJ databases">
        <title>Draft genome sequence of hydrocarbon degrading Staphylococcus saprophyticus Strain CNV2, isolated from crude-oil contaminated soil from Noonmati Oil Refinery, Guwahati, Assam, India.</title>
        <authorList>
            <person name="Mukherjee A."/>
            <person name="Chettri B."/>
            <person name="Langpoklakpam J."/>
            <person name="Singh A.K."/>
            <person name="Chattopadhyay D.J."/>
        </authorList>
    </citation>
    <scope>NUCLEOTIDE SEQUENCE [LARGE SCALE GENOMIC DNA]</scope>
    <source>
        <strain evidence="7 8">CNV2</strain>
    </source>
</reference>
<evidence type="ECO:0000256" key="4">
    <source>
        <dbReference type="ARBA" id="ARBA00023136"/>
    </source>
</evidence>
<protein>
    <submittedName>
        <fullName evidence="7">ABC transporter</fullName>
    </submittedName>
</protein>
<evidence type="ECO:0000313" key="8">
    <source>
        <dbReference type="Proteomes" id="UP000075418"/>
    </source>
</evidence>
<feature type="domain" description="ABC-2 type transporter transmembrane" evidence="6">
    <location>
        <begin position="20"/>
        <end position="300"/>
    </location>
</feature>
<evidence type="ECO:0000313" key="7">
    <source>
        <dbReference type="EMBL" id="KYH13670.1"/>
    </source>
</evidence>
<keyword evidence="2 5" id="KW-0812">Transmembrane</keyword>
<evidence type="ECO:0000256" key="1">
    <source>
        <dbReference type="ARBA" id="ARBA00004141"/>
    </source>
</evidence>
<evidence type="ECO:0000259" key="6">
    <source>
        <dbReference type="Pfam" id="PF12698"/>
    </source>
</evidence>
<dbReference type="InterPro" id="IPR013525">
    <property type="entry name" value="ABC2_TM"/>
</dbReference>
<feature type="transmembrane region" description="Helical" evidence="5">
    <location>
        <begin position="16"/>
        <end position="34"/>
    </location>
</feature>
<dbReference type="EMBL" id="LUGM01000002">
    <property type="protein sequence ID" value="KYH13670.1"/>
    <property type="molecule type" value="Genomic_DNA"/>
</dbReference>
<evidence type="ECO:0000256" key="3">
    <source>
        <dbReference type="ARBA" id="ARBA00022989"/>
    </source>
</evidence>
<dbReference type="GO" id="GO:0016020">
    <property type="term" value="C:membrane"/>
    <property type="evidence" value="ECO:0007669"/>
    <property type="project" value="UniProtKB-SubCell"/>
</dbReference>
<dbReference type="AlphaFoldDB" id="A0A151A3C6"/>
<dbReference type="GO" id="GO:0140359">
    <property type="term" value="F:ABC-type transporter activity"/>
    <property type="evidence" value="ECO:0007669"/>
    <property type="project" value="InterPro"/>
</dbReference>
<feature type="transmembrane region" description="Helical" evidence="5">
    <location>
        <begin position="288"/>
        <end position="305"/>
    </location>
</feature>
<evidence type="ECO:0000256" key="2">
    <source>
        <dbReference type="ARBA" id="ARBA00022692"/>
    </source>
</evidence>
<proteinExistence type="predicted"/>
<dbReference type="Gene3D" id="3.40.1710.10">
    <property type="entry name" value="abc type-2 transporter like domain"/>
    <property type="match status" value="1"/>
</dbReference>
<evidence type="ECO:0000256" key="5">
    <source>
        <dbReference type="SAM" id="Phobius"/>
    </source>
</evidence>
<sequence>MMKSYVYLVIIKQWKHYLSLIGILLCVSIIIWGIQQNLNKTLRIPVAVQDMSNSQQSAELIHKLRHHDIIQLEKISPDDGYIDERVSKKEAVVSMTIPKDYATKLSHNHLQHAINLYARDDFIGSIALEIISKSIYEQQIPNIIKTHTKLAHKSYTMTTIKQRVTEKTPSSKIDYQALKHTSNHSISVSVIFALLLCVSTIQIILHQRLKQNAALNRLALFRYGKSKLYLTYIGTHTLILLCTLGIIVLIVQQQLSLIFYLRSLLIIIIFECGIAWLLFKVNTLSHRLFMALIYGVMIAIIYIFLQF</sequence>
<organism evidence="7 8">
    <name type="scientific">Staphylococcus kloosii</name>
    <dbReference type="NCBI Taxonomy" id="29384"/>
    <lineage>
        <taxon>Bacteria</taxon>
        <taxon>Bacillati</taxon>
        <taxon>Bacillota</taxon>
        <taxon>Bacilli</taxon>
        <taxon>Bacillales</taxon>
        <taxon>Staphylococcaceae</taxon>
        <taxon>Staphylococcus</taxon>
    </lineage>
</organism>
<feature type="transmembrane region" description="Helical" evidence="5">
    <location>
        <begin position="186"/>
        <end position="207"/>
    </location>
</feature>
<comment type="caution">
    <text evidence="7">The sequence shown here is derived from an EMBL/GenBank/DDBJ whole genome shotgun (WGS) entry which is preliminary data.</text>
</comment>
<keyword evidence="3 5" id="KW-1133">Transmembrane helix</keyword>